<dbReference type="InterPro" id="IPR039915">
    <property type="entry name" value="TACC"/>
</dbReference>
<dbReference type="ZFIN" id="ZDB-GENE-030131-9748">
    <property type="gene designation" value="tacc2"/>
</dbReference>
<protein>
    <submittedName>
        <fullName evidence="11">Transforming acidic coiled-coil-containing protein 2 isoform X1</fullName>
    </submittedName>
</protein>
<organism evidence="10 11">
    <name type="scientific">Danio rerio</name>
    <name type="common">Zebrafish</name>
    <name type="synonym">Brachydanio rerio</name>
    <dbReference type="NCBI Taxonomy" id="7955"/>
    <lineage>
        <taxon>Eukaryota</taxon>
        <taxon>Metazoa</taxon>
        <taxon>Chordata</taxon>
        <taxon>Craniata</taxon>
        <taxon>Vertebrata</taxon>
        <taxon>Euteleostomi</taxon>
        <taxon>Actinopterygii</taxon>
        <taxon>Neopterygii</taxon>
        <taxon>Teleostei</taxon>
        <taxon>Ostariophysi</taxon>
        <taxon>Cypriniformes</taxon>
        <taxon>Danionidae</taxon>
        <taxon>Danioninae</taxon>
        <taxon>Danio</taxon>
    </lineage>
</organism>
<evidence type="ECO:0000313" key="12">
    <source>
        <dbReference type="ZFIN" id="ZDB-GENE-030131-9748"/>
    </source>
</evidence>
<feature type="region of interest" description="Disordered" evidence="8">
    <location>
        <begin position="3343"/>
        <end position="3444"/>
    </location>
</feature>
<feature type="compositionally biased region" description="Polar residues" evidence="8">
    <location>
        <begin position="1254"/>
        <end position="1272"/>
    </location>
</feature>
<evidence type="ECO:0000256" key="7">
    <source>
        <dbReference type="SAM" id="Coils"/>
    </source>
</evidence>
<feature type="compositionally biased region" description="Pro residues" evidence="8">
    <location>
        <begin position="2550"/>
        <end position="2577"/>
    </location>
</feature>
<comment type="subcellular location">
    <subcellularLocation>
        <location evidence="1">Cytoplasm</location>
        <location evidence="1">Cytoskeleton</location>
    </subcellularLocation>
</comment>
<name>A0AB32T2R9_DANRE</name>
<feature type="region of interest" description="Disordered" evidence="8">
    <location>
        <begin position="2153"/>
        <end position="2184"/>
    </location>
</feature>
<dbReference type="FunFam" id="1.20.5.1700:FF:000001">
    <property type="entry name" value="Transforming acidic coiled-coil-containing protein 1 isoform 2"/>
    <property type="match status" value="1"/>
</dbReference>
<keyword evidence="10" id="KW-1185">Reference proteome</keyword>
<feature type="compositionally biased region" description="Basic and acidic residues" evidence="8">
    <location>
        <begin position="88"/>
        <end position="97"/>
    </location>
</feature>
<feature type="region of interest" description="Disordered" evidence="8">
    <location>
        <begin position="1594"/>
        <end position="1668"/>
    </location>
</feature>
<feature type="compositionally biased region" description="Polar residues" evidence="8">
    <location>
        <begin position="1168"/>
        <end position="1179"/>
    </location>
</feature>
<evidence type="ECO:0000256" key="2">
    <source>
        <dbReference type="ARBA" id="ARBA00009423"/>
    </source>
</evidence>
<dbReference type="Pfam" id="PF05010">
    <property type="entry name" value="TACC_C"/>
    <property type="match status" value="1"/>
</dbReference>
<keyword evidence="4" id="KW-0597">Phosphoprotein</keyword>
<evidence type="ECO:0000313" key="10">
    <source>
        <dbReference type="Proteomes" id="UP000000437"/>
    </source>
</evidence>
<feature type="region of interest" description="Disordered" evidence="8">
    <location>
        <begin position="1159"/>
        <end position="1183"/>
    </location>
</feature>
<keyword evidence="3" id="KW-0963">Cytoplasm</keyword>
<dbReference type="InterPro" id="IPR007707">
    <property type="entry name" value="TACC_C"/>
</dbReference>
<feature type="compositionally biased region" description="Basic residues" evidence="8">
    <location>
        <begin position="3055"/>
        <end position="3072"/>
    </location>
</feature>
<feature type="compositionally biased region" description="Low complexity" evidence="8">
    <location>
        <begin position="3422"/>
        <end position="3440"/>
    </location>
</feature>
<feature type="compositionally biased region" description="Basic and acidic residues" evidence="8">
    <location>
        <begin position="2153"/>
        <end position="2170"/>
    </location>
</feature>
<feature type="compositionally biased region" description="Low complexity" evidence="8">
    <location>
        <begin position="984"/>
        <end position="999"/>
    </location>
</feature>
<feature type="compositionally biased region" description="Polar residues" evidence="8">
    <location>
        <begin position="3118"/>
        <end position="3158"/>
    </location>
</feature>
<keyword evidence="6" id="KW-0206">Cytoskeleton</keyword>
<feature type="compositionally biased region" description="Basic and acidic residues" evidence="8">
    <location>
        <begin position="3244"/>
        <end position="3267"/>
    </location>
</feature>
<evidence type="ECO:0000256" key="5">
    <source>
        <dbReference type="ARBA" id="ARBA00023054"/>
    </source>
</evidence>
<feature type="region of interest" description="Disordered" evidence="8">
    <location>
        <begin position="2470"/>
        <end position="2762"/>
    </location>
</feature>
<evidence type="ECO:0000256" key="8">
    <source>
        <dbReference type="SAM" id="MobiDB-lite"/>
    </source>
</evidence>
<dbReference type="GO" id="GO:0005856">
    <property type="term" value="C:cytoskeleton"/>
    <property type="evidence" value="ECO:0007669"/>
    <property type="project" value="UniProtKB-SubCell"/>
</dbReference>
<feature type="region of interest" description="Disordered" evidence="8">
    <location>
        <begin position="946"/>
        <end position="1036"/>
    </location>
</feature>
<feature type="region of interest" description="Disordered" evidence="8">
    <location>
        <begin position="2774"/>
        <end position="3278"/>
    </location>
</feature>
<evidence type="ECO:0000313" key="11">
    <source>
        <dbReference type="RefSeq" id="XP_068069170.1"/>
    </source>
</evidence>
<feature type="coiled-coil region" evidence="7">
    <location>
        <begin position="3576"/>
        <end position="3762"/>
    </location>
</feature>
<dbReference type="Proteomes" id="UP000000437">
    <property type="component" value="Chromosome 13"/>
</dbReference>
<gene>
    <name evidence="11 12" type="primary">tacc2</name>
</gene>
<evidence type="ECO:0000256" key="4">
    <source>
        <dbReference type="ARBA" id="ARBA00022553"/>
    </source>
</evidence>
<feature type="compositionally biased region" description="Basic and acidic residues" evidence="8">
    <location>
        <begin position="1594"/>
        <end position="1604"/>
    </location>
</feature>
<feature type="compositionally biased region" description="Polar residues" evidence="8">
    <location>
        <begin position="1207"/>
        <end position="1222"/>
    </location>
</feature>
<dbReference type="GeneID" id="569976"/>
<feature type="compositionally biased region" description="Basic and acidic residues" evidence="8">
    <location>
        <begin position="1762"/>
        <end position="1782"/>
    </location>
</feature>
<accession>A0AB32T2R9</accession>
<comment type="similarity">
    <text evidence="2">Belongs to the TACC family.</text>
</comment>
<evidence type="ECO:0000256" key="1">
    <source>
        <dbReference type="ARBA" id="ARBA00004245"/>
    </source>
</evidence>
<feature type="compositionally biased region" description="Low complexity" evidence="8">
    <location>
        <begin position="2696"/>
        <end position="2708"/>
    </location>
</feature>
<evidence type="ECO:0000259" key="9">
    <source>
        <dbReference type="Pfam" id="PF05010"/>
    </source>
</evidence>
<feature type="compositionally biased region" description="Basic residues" evidence="8">
    <location>
        <begin position="3193"/>
        <end position="3212"/>
    </location>
</feature>
<dbReference type="PANTHER" id="PTHR13924">
    <property type="entry name" value="TRANSFORMING ACIDIC COILED-COIL CONTAINING PROTEIN 1/2"/>
    <property type="match status" value="1"/>
</dbReference>
<feature type="region of interest" description="Disordered" evidence="8">
    <location>
        <begin position="1762"/>
        <end position="1801"/>
    </location>
</feature>
<dbReference type="KEGG" id="dre:569976"/>
<feature type="compositionally biased region" description="Polar residues" evidence="8">
    <location>
        <begin position="2783"/>
        <end position="2803"/>
    </location>
</feature>
<feature type="compositionally biased region" description="Pro residues" evidence="8">
    <location>
        <begin position="2510"/>
        <end position="2537"/>
    </location>
</feature>
<dbReference type="RefSeq" id="XP_068069170.1">
    <property type="nucleotide sequence ID" value="XM_068213069.1"/>
</dbReference>
<feature type="compositionally biased region" description="Low complexity" evidence="8">
    <location>
        <begin position="2865"/>
        <end position="2874"/>
    </location>
</feature>
<evidence type="ECO:0000256" key="6">
    <source>
        <dbReference type="ARBA" id="ARBA00023212"/>
    </source>
</evidence>
<feature type="compositionally biased region" description="Basic and acidic residues" evidence="8">
    <location>
        <begin position="639"/>
        <end position="652"/>
    </location>
</feature>
<feature type="region of interest" description="Disordered" evidence="8">
    <location>
        <begin position="850"/>
        <end position="909"/>
    </location>
</feature>
<reference evidence="11" key="1">
    <citation type="submission" date="2025-08" db="UniProtKB">
        <authorList>
            <consortium name="RefSeq"/>
        </authorList>
    </citation>
    <scope>IDENTIFICATION</scope>
    <source>
        <strain evidence="11">Tuebingen</strain>
        <tissue evidence="11">Fibroblasts and whole tissue</tissue>
    </source>
</reference>
<sequence>MSESVWPPQSSCQLTAYTPSSLNLPSYLYPARTLCGYRNKFTSRLKKRQACLLWSSFNKQTLKLYVNRDLDKCTTSISVSWAAVHTDKVSPPKEKSAATENGSVHPESITAETQVTADEEEKPGRQGEEDKEELEFPHDLLPSLDLDLSTELNLTWGTTLGEQVSLGDMKNETVALGGTANPLLAGLEHYMEASSPVVGLMKSCDGDQVSTESASLTQVHLPSTPQQDVPSLNPLVRVDYELQEAFKECEDEMAALGKSSIIDTWTAGDLNKCFPLVLPGRDEKTEQTKMSEVKEDSFDSSSHKLAEFHQGCHGNDGAHTNDSTAGEEGVFSFRDYVLGKDLGNMCTAESKDVRNIKNITENPREESSQLSEAEQQTKSIIEPKIDTAESIAVQQTTHSTWTGTQTASEKDVAKEALTPDQSIQDACNSKCSLDDVVGLSETVAIKEANLVNKYVINSATATQMIENAEMHSQMISDLLPCPSTHMDKHAGDTWDSEAKISVQPNIQKQVESGTRQQISEEIKTKTNVGSSLENQKQELQLPEQLCREDKQLMWSPPSVLEVHQAHLTLADNLSAKILHPLQGLQQHDDQDQTDGPYKSISVVETIYHCTTGEVKHEKNVSDASAVVIDFCKAKTDSEYEPKGRCDLEKQPPEQENGPLLGGGAGTHAPVWGNSHSPSRARTEEEEEEESALERASAESAASTLLQTTPTMPEMIESEGEKKRDDAFQSAAIIVQAAERESAVLDTDESPSSEGTLSEITAEEGQECTLLIFPKIKCSPVQIEETTEESCGNKIAPKKSTENEKKGGGLPTALFLAGDKDTGTVSTEDKAAVTCSSPGILGTCDWKVESSLSKEKKGESEKEEKETSEGGAENAAHAGRVSQTETVKETCPSHRITASQTAPEDRSDFIHPVTTGTALFPLTINRINDCDSISPPPPLSLINSTEAEAQREDKANQNSSPSASGAELPGSDLLLPPANSSKSESLAVQANNQQVQSALQTKSANCDTSIKTESQQQKQETILTREDTSQSTNLQENMRDITGCCTKMEGHLPSKGLQSSFKDQKDAALTCQMTECASLPPLMVFESLRHPVKEASFNFVGFLSISKAELPSQTEPEVAQRTTVLDAIAEEESSVKNETSQEECKGEENCQQIAKVEQEEIKSEKPKNCTETTSQEQGEATVNPEENVYVNMGGCEESGKVTDETPDASKSNPVKFSSLSTADETAGVTETKDVGNETREEIKAIKEEEEYKEALNTTQISHNESASSEKNSVLLQDVSEQEGHNCSLAVDLVHADNAVSAKVEQINQIEETDETKGYGLPEAGGIETKFPNNSKNLVNDSQGKQSKYTCEEGSEVKTSLLPQTAVLDADSTYQDKNFTTEQPTETSEMPLLPKVDTYADVEPCQTESQFSAEMMKSDGMDAEDEAVPSLTAVEITVPAQRDLSSSTTQSTNSVARDVSVIVLKAPGPMLSHCESISDCDIAVAETREHCSVKCVCESDPEIVKNIADKTNLDANEDMLSKQNANHPPYTVGASAQETAASSGSLLLTTDRPEQAGGSLLMSKKPDIVGNTKMKENEEFNDTVQLKIVREEKRKANANSKLEDNSCKAPTSVISDDEVVNKDTSEGRQVKREEHNNNCAKDTQEKASSKQEESISQEDGNEQKNMEQDRWKEQEEMAFRELKDSREKTNTSEVPCADKMLHSQITLIKQQTPKDDIICDSLLMPLEDKLGTRMSEEPVQRVSVDNVKIKTNLSEAFRQGMSEEKNKECVQEHENSITENDSKECTNNSQKQDESVKENMDQTRGENQTLMKLFEIPEENLINETIPKGKFLSSSVPDSGVIFKGTIEKTVDHSGPPTEKSLPVIDQTSVALRQSDLAFPQSQELQQQQMFISAPEAVLSLGKSCALKNAETNNHADADASEKQEKVTVYCSAEAKSSPDSTSESAELVEGHHRDFNVDSICPQNEDLSIPTKELRGEKSHVCGESTLSETQTQPAPNLPVNAVSGSETSEFKRVIKALEVKQFVISASQESVNKHADCSNSQVSADEYGNVWNKTLATKKGAELPVSHSSGLSASPSVLHYEEGIKTDEHYLDFVTPGDTGNTEIRPDSVSEVAQMSAAEPSQLQQEKELIFQPSDAQCSSDTARFSATALEESIKEEKEISVDQASKDALKPNAPNSTPESETAAWRMEQLNKHLSEQFPDGTQNTEKQHTLCSEKQLTQLQHAVTCSGTENQIGTMKAEDTFSNDRQEPQGIQEETSKQINETAEKCHMELSKGTGPNLSENVGKESMSKENQSKVEAHSLSASEESIVCNVDQPIEIATDGVLIEMDQVVSLLCPETASCVVTYPQDCLQPPFTVNQQSIEQHKSSSDTLKSGSEEHPEIANSSPANAKAIQKDDSEASEEKVNMVSQAADDGLLGSGPGAVQVKDSTDTQTDSTDSANFVPERSNKVNSSEGSDWLRVLKEAASMSQVIPEHKDETTCGSTDNRPFESFGSPQAELEFRTPTGEFLPPAPEESFPPGPEETFPPAPEDSFPPGPVESFPLASEDTFPPAPEDNFPPPPEESFPPVPEEIFPPAPEESFPLVTEQPEEASDCRSPLLEAAEWSEPVPSPSSLPPQHSFAPALPAHLLQDTLEFPTPPPTPPDRAPAEPQTFPPAPDPSDLPQISPDFPLPPPVQQLQHSEPSARSSDSDGAFETPESTTPVKSVSPSVPPTEHPYTSSETLSPKHTASSSDVPASEGEDPSLHRSPSRSDSTAFDEDKPIAASGTYNLEYLISNDPFPESNFGSGSSRAPLTRSQSLQSGELESPGNKSPGISDKPIHPRTESFNIGTESAPGTLRRVKKPRPGSLKKKPLSRQNSNPERSSPKTVSSSSTPEQKKRGKPRPESPLQTQDKPSSSPSPSPSPAGTLRRNRGKSQVESSPPLAEEITTTSISAQPLLELPDPVPEASTVPDEESPILPSASYKWDPDNFENINPFSTGGSKIANSPVLGRKADFTSVQDTPAALEQPRAPSPAKAQPLNVEEQPIPNRQPVRLEFDYSEDSGEASRSTPPPKNLGKKPGAKMPIRKPKLGIKKAPPPQMEQIDNAPLPALSNDNDDIPIPKASYNFDPSKWEDPNFNPFSSNTGIPNSPGLSKGSYSFESDSFDGSISPFKSSSKIGNSPPKGASFDQTSNDNENDNDHIVELEDHNQNKPAKTKKKPLKSNTFRVKKSPKRTQIPDPPAQVSQDCCPVCSPLSPTTSHTHHHLQEHSPDADPDPSQDHATDEEKLASSTNQKWTRHDVEVELTSGPQDFPQPTDFTAFVNENSFSQSDVTDYEIEYMEKIGSSAPPLSGKKPSLYLKLDSVTESTKSTSNMNDSEPNSPCTGSFEEMEAQISQGKSPVLPPRGTREPMTSDKSRKRDSQSQSRTQSNERDGASPIQGPMDPSDLPLLDRLSDSPAPLSYLEPDLAETNPTAFAQKLQEELVLAALRIEALQVAKNISQSPTLSTVSPQSRLKKPSPRLWNINGSHMAKTAVKSTQTDRKLCRRTSRIPQTEIASPGDSSVSKGSLYSRTGYIEGESPHLPRDMDHSLGIAREEIVVKEKEAMEWKRKYEESRREVEEMRRIVMEYEKTIAEMIEGEQREKSVSHHTIQQLILEKDQALADLNSVEKSLADLFRRYEKMKDVLEGFRKNEDVLKKCAQEYLSRVRKEEQRYQALKIHAEEKLDKANSEIAQVRAKAKQEQAAHQASLRKEQMKVDSLERTLEQKNKEIEELTKICDELIAKMGKS</sequence>
<feature type="region of interest" description="Disordered" evidence="8">
    <location>
        <begin position="1252"/>
        <end position="1272"/>
    </location>
</feature>
<feature type="compositionally biased region" description="Basic and acidic residues" evidence="8">
    <location>
        <begin position="3177"/>
        <end position="3189"/>
    </location>
</feature>
<feature type="region of interest" description="Disordered" evidence="8">
    <location>
        <begin position="1309"/>
        <end position="1343"/>
    </location>
</feature>
<feature type="compositionally biased region" description="Basic and acidic residues" evidence="8">
    <location>
        <begin position="3385"/>
        <end position="3400"/>
    </location>
</feature>
<dbReference type="PANTHER" id="PTHR13924:SF11">
    <property type="entry name" value="TRANSFORMING ACIDIC COILED-COIL-CONTAINING PROTEIN 2"/>
    <property type="match status" value="1"/>
</dbReference>
<feature type="compositionally biased region" description="Basic and acidic residues" evidence="8">
    <location>
        <begin position="850"/>
        <end position="867"/>
    </location>
</feature>
<feature type="region of interest" description="Disordered" evidence="8">
    <location>
        <begin position="639"/>
        <end position="724"/>
    </location>
</feature>
<feature type="compositionally biased region" description="Polar residues" evidence="8">
    <location>
        <begin position="3343"/>
        <end position="3363"/>
    </location>
</feature>
<dbReference type="CTD" id="10579"/>
<feature type="compositionally biased region" description="Basic residues" evidence="8">
    <location>
        <begin position="2838"/>
        <end position="2853"/>
    </location>
</feature>
<feature type="compositionally biased region" description="Polar residues" evidence="8">
    <location>
        <begin position="2716"/>
        <end position="2734"/>
    </location>
</feature>
<feature type="region of interest" description="Disordered" evidence="8">
    <location>
        <begin position="2361"/>
        <end position="2455"/>
    </location>
</feature>
<keyword evidence="5 7" id="KW-0175">Coiled coil</keyword>
<dbReference type="GO" id="GO:0007052">
    <property type="term" value="P:mitotic spindle organization"/>
    <property type="evidence" value="ECO:0007669"/>
    <property type="project" value="InterPro"/>
</dbReference>
<feature type="compositionally biased region" description="Basic and acidic residues" evidence="8">
    <location>
        <begin position="1659"/>
        <end position="1668"/>
    </location>
</feature>
<feature type="region of interest" description="Disordered" evidence="8">
    <location>
        <begin position="88"/>
        <end position="134"/>
    </location>
</feature>
<feature type="compositionally biased region" description="Polar residues" evidence="8">
    <location>
        <begin position="2676"/>
        <end position="2687"/>
    </location>
</feature>
<feature type="compositionally biased region" description="Polar residues" evidence="8">
    <location>
        <begin position="1000"/>
        <end position="1021"/>
    </location>
</feature>
<feature type="compositionally biased region" description="Polar residues" evidence="8">
    <location>
        <begin position="2971"/>
        <end position="2984"/>
    </location>
</feature>
<feature type="compositionally biased region" description="Polar residues" evidence="8">
    <location>
        <begin position="1329"/>
        <end position="1343"/>
    </location>
</feature>
<feature type="compositionally biased region" description="Basic and acidic residues" evidence="8">
    <location>
        <begin position="2393"/>
        <end position="2405"/>
    </location>
</feature>
<feature type="compositionally biased region" description="Basic and acidic residues" evidence="8">
    <location>
        <begin position="122"/>
        <end position="134"/>
    </location>
</feature>
<feature type="compositionally biased region" description="Basic and acidic residues" evidence="8">
    <location>
        <begin position="1617"/>
        <end position="1651"/>
    </location>
</feature>
<dbReference type="Gene3D" id="1.20.5.1700">
    <property type="match status" value="1"/>
</dbReference>
<dbReference type="AGR" id="ZFIN:ZDB-GENE-030131-9748"/>
<feature type="compositionally biased region" description="Basic and acidic residues" evidence="8">
    <location>
        <begin position="1789"/>
        <end position="1801"/>
    </location>
</feature>
<feature type="compositionally biased region" description="Pro residues" evidence="8">
    <location>
        <begin position="2636"/>
        <end position="2645"/>
    </location>
</feature>
<proteinExistence type="inferred from homology"/>
<feature type="region of interest" description="Disordered" evidence="8">
    <location>
        <begin position="1195"/>
        <end position="1237"/>
    </location>
</feature>
<evidence type="ECO:0000256" key="3">
    <source>
        <dbReference type="ARBA" id="ARBA00022490"/>
    </source>
</evidence>
<feature type="domain" description="Transforming acidic coiled-coil-containing protein C-terminal" evidence="9">
    <location>
        <begin position="3563"/>
        <end position="3760"/>
    </location>
</feature>